<dbReference type="EMBL" id="LAQI01000088">
    <property type="protein sequence ID" value="KKY21014.1"/>
    <property type="molecule type" value="Genomic_DNA"/>
</dbReference>
<feature type="compositionally biased region" description="Low complexity" evidence="1">
    <location>
        <begin position="53"/>
        <end position="90"/>
    </location>
</feature>
<feature type="region of interest" description="Disordered" evidence="1">
    <location>
        <begin position="29"/>
        <end position="107"/>
    </location>
</feature>
<organism evidence="2 3">
    <name type="scientific">Diplodia seriata</name>
    <dbReference type="NCBI Taxonomy" id="420778"/>
    <lineage>
        <taxon>Eukaryota</taxon>
        <taxon>Fungi</taxon>
        <taxon>Dikarya</taxon>
        <taxon>Ascomycota</taxon>
        <taxon>Pezizomycotina</taxon>
        <taxon>Dothideomycetes</taxon>
        <taxon>Dothideomycetes incertae sedis</taxon>
        <taxon>Botryosphaeriales</taxon>
        <taxon>Botryosphaeriaceae</taxon>
        <taxon>Diplodia</taxon>
    </lineage>
</organism>
<reference evidence="2 3" key="1">
    <citation type="submission" date="2015-03" db="EMBL/GenBank/DDBJ databases">
        <authorList>
            <person name="Morales-Cruz A."/>
            <person name="Amrine K.C."/>
            <person name="Cantu D."/>
        </authorList>
    </citation>
    <scope>NUCLEOTIDE SEQUENCE [LARGE SCALE GENOMIC DNA]</scope>
    <source>
        <strain evidence="2">DS831</strain>
    </source>
</reference>
<dbReference type="AlphaFoldDB" id="A0A0G2EEY8"/>
<evidence type="ECO:0000313" key="2">
    <source>
        <dbReference type="EMBL" id="KKY21014.1"/>
    </source>
</evidence>
<protein>
    <submittedName>
        <fullName evidence="2">Uncharacterized protein</fullName>
    </submittedName>
</protein>
<evidence type="ECO:0000256" key="1">
    <source>
        <dbReference type="SAM" id="MobiDB-lite"/>
    </source>
</evidence>
<accession>A0A0G2EEY8</accession>
<proteinExistence type="predicted"/>
<feature type="compositionally biased region" description="Gly residues" evidence="1">
    <location>
        <begin position="150"/>
        <end position="162"/>
    </location>
</feature>
<name>A0A0G2EEY8_9PEZI</name>
<sequence length="285" mass="29874">MHQPDHLHHIYLDVDINFVRDSHRDVHHHATTNTESTEAPGTASNANRFGSFSEESSSTAAPPPSTTSTSTSVVVATTTTSTSAEAQPTYEAPPPPPYAKRDVQQQQQQNLLHNAQFTAFNALSDPTAWKTRTENDSLIFAVPQPASGSSGSGGSSSSGSGGVNVISQEPGAVLELSQTIAAAAIQQGAEYAAHVSASQADSGRAACEIKVFVGSRAVVEAVPGEKEATFSGGWTPGVMEDVAHEGTPLTVRVGPCRGVDGVVSIKGLRFERKRSKQAAEELKKV</sequence>
<dbReference type="Proteomes" id="UP000034182">
    <property type="component" value="Unassembled WGS sequence"/>
</dbReference>
<evidence type="ECO:0000313" key="3">
    <source>
        <dbReference type="Proteomes" id="UP000034182"/>
    </source>
</evidence>
<feature type="compositionally biased region" description="Polar residues" evidence="1">
    <location>
        <begin position="31"/>
        <end position="50"/>
    </location>
</feature>
<reference evidence="2 3" key="2">
    <citation type="submission" date="2015-05" db="EMBL/GenBank/DDBJ databases">
        <title>Distinctive expansion of gene families associated with plant cell wall degradation and secondary metabolism in the genomes of grapevine trunk pathogens.</title>
        <authorList>
            <person name="Lawrence D.P."/>
            <person name="Travadon R."/>
            <person name="Rolshausen P.E."/>
            <person name="Baumgartner K."/>
        </authorList>
    </citation>
    <scope>NUCLEOTIDE SEQUENCE [LARGE SCALE GENOMIC DNA]</scope>
    <source>
        <strain evidence="2">DS831</strain>
    </source>
</reference>
<feature type="region of interest" description="Disordered" evidence="1">
    <location>
        <begin position="142"/>
        <end position="164"/>
    </location>
</feature>
<gene>
    <name evidence="2" type="ORF">UCDDS831_g04388</name>
</gene>
<comment type="caution">
    <text evidence="2">The sequence shown here is derived from an EMBL/GenBank/DDBJ whole genome shotgun (WGS) entry which is preliminary data.</text>
</comment>